<evidence type="ECO:0000256" key="2">
    <source>
        <dbReference type="ARBA" id="ARBA00022630"/>
    </source>
</evidence>
<dbReference type="RefSeq" id="XP_001585896.1">
    <property type="nucleotide sequence ID" value="XM_001585846.1"/>
</dbReference>
<dbReference type="GO" id="GO:0016491">
    <property type="term" value="F:oxidoreductase activity"/>
    <property type="evidence" value="ECO:0000318"/>
    <property type="project" value="GO_Central"/>
</dbReference>
<dbReference type="GO" id="GO:0005739">
    <property type="term" value="C:mitochondrion"/>
    <property type="evidence" value="ECO:0000318"/>
    <property type="project" value="GO_Central"/>
</dbReference>
<keyword evidence="9" id="KW-1185">Reference proteome</keyword>
<protein>
    <submittedName>
        <fullName evidence="8">Uncharacterized protein</fullName>
    </submittedName>
</protein>
<dbReference type="PRINTS" id="PR00368">
    <property type="entry name" value="FADPNR"/>
</dbReference>
<keyword evidence="3" id="KW-0274">FAD</keyword>
<keyword evidence="4" id="KW-0560">Oxidoreductase</keyword>
<evidence type="ECO:0000256" key="1">
    <source>
        <dbReference type="ARBA" id="ARBA00005272"/>
    </source>
</evidence>
<accession>A7F5W0</accession>
<dbReference type="InParanoid" id="A7F5W0"/>
<evidence type="ECO:0000259" key="6">
    <source>
        <dbReference type="Pfam" id="PF07992"/>
    </source>
</evidence>
<comment type="similarity">
    <text evidence="1">Belongs to the NADH dehydrogenase family.</text>
</comment>
<dbReference type="KEGG" id="ssl:SS1G_12988"/>
<reference evidence="9" key="1">
    <citation type="journal article" date="2011" name="PLoS Genet.">
        <title>Genomic analysis of the necrotrophic fungal pathogens Sclerotinia sclerotiorum and Botrytis cinerea.</title>
        <authorList>
            <person name="Amselem J."/>
            <person name="Cuomo C.A."/>
            <person name="van Kan J.A."/>
            <person name="Viaud M."/>
            <person name="Benito E.P."/>
            <person name="Couloux A."/>
            <person name="Coutinho P.M."/>
            <person name="de Vries R.P."/>
            <person name="Dyer P.S."/>
            <person name="Fillinger S."/>
            <person name="Fournier E."/>
            <person name="Gout L."/>
            <person name="Hahn M."/>
            <person name="Kohn L."/>
            <person name="Lapalu N."/>
            <person name="Plummer K.M."/>
            <person name="Pradier J.M."/>
            <person name="Quevillon E."/>
            <person name="Sharon A."/>
            <person name="Simon A."/>
            <person name="ten Have A."/>
            <person name="Tudzynski B."/>
            <person name="Tudzynski P."/>
            <person name="Wincker P."/>
            <person name="Andrew M."/>
            <person name="Anthouard V."/>
            <person name="Beever R.E."/>
            <person name="Beffa R."/>
            <person name="Benoit I."/>
            <person name="Bouzid O."/>
            <person name="Brault B."/>
            <person name="Chen Z."/>
            <person name="Choquer M."/>
            <person name="Collemare J."/>
            <person name="Cotton P."/>
            <person name="Danchin E.G."/>
            <person name="Da Silva C."/>
            <person name="Gautier A."/>
            <person name="Giraud C."/>
            <person name="Giraud T."/>
            <person name="Gonzalez C."/>
            <person name="Grossetete S."/>
            <person name="Guldener U."/>
            <person name="Henrissat B."/>
            <person name="Howlett B.J."/>
            <person name="Kodira C."/>
            <person name="Kretschmer M."/>
            <person name="Lappartient A."/>
            <person name="Leroch M."/>
            <person name="Levis C."/>
            <person name="Mauceli E."/>
            <person name="Neuveglise C."/>
            <person name="Oeser B."/>
            <person name="Pearson M."/>
            <person name="Poulain J."/>
            <person name="Poussereau N."/>
            <person name="Quesneville H."/>
            <person name="Rascle C."/>
            <person name="Schumacher J."/>
            <person name="Segurens B."/>
            <person name="Sexton A."/>
            <person name="Silva E."/>
            <person name="Sirven C."/>
            <person name="Soanes D.M."/>
            <person name="Talbot N.J."/>
            <person name="Templeton M."/>
            <person name="Yandava C."/>
            <person name="Yarden O."/>
            <person name="Zeng Q."/>
            <person name="Rollins J.A."/>
            <person name="Lebrun M.H."/>
            <person name="Dickman M."/>
        </authorList>
    </citation>
    <scope>NUCLEOTIDE SEQUENCE [LARGE SCALE GENOMIC DNA]</scope>
    <source>
        <strain evidence="9">ATCC 18683 / 1980 / Ss-1</strain>
    </source>
</reference>
<evidence type="ECO:0000256" key="4">
    <source>
        <dbReference type="ARBA" id="ARBA00023002"/>
    </source>
</evidence>
<feature type="domain" description="FAD/NAD(P)-binding" evidence="6">
    <location>
        <begin position="67"/>
        <end position="385"/>
    </location>
</feature>
<dbReference type="STRING" id="665079.A7F5W0"/>
<organism evidence="8 9">
    <name type="scientific">Sclerotinia sclerotiorum (strain ATCC 18683 / 1980 / Ss-1)</name>
    <name type="common">White mold</name>
    <name type="synonym">Whetzelinia sclerotiorum</name>
    <dbReference type="NCBI Taxonomy" id="665079"/>
    <lineage>
        <taxon>Eukaryota</taxon>
        <taxon>Fungi</taxon>
        <taxon>Dikarya</taxon>
        <taxon>Ascomycota</taxon>
        <taxon>Pezizomycotina</taxon>
        <taxon>Leotiomycetes</taxon>
        <taxon>Helotiales</taxon>
        <taxon>Sclerotiniaceae</taxon>
        <taxon>Sclerotinia</taxon>
    </lineage>
</organism>
<dbReference type="GO" id="GO:0003954">
    <property type="term" value="F:NADH dehydrogenase activity"/>
    <property type="evidence" value="ECO:0007669"/>
    <property type="project" value="InterPro"/>
</dbReference>
<dbReference type="AlphaFoldDB" id="A7F5W0"/>
<evidence type="ECO:0000259" key="7">
    <source>
        <dbReference type="Pfam" id="PF22366"/>
    </source>
</evidence>
<name>A7F5W0_SCLS1</name>
<feature type="domain" description="External alternative NADH-ubiquinone oxidoreductase-like C-terminal" evidence="7">
    <location>
        <begin position="535"/>
        <end position="594"/>
    </location>
</feature>
<sequence>MNCNLRTANSKGMTAWRAGRSGARVGVFRSRLFGRCERVIGAGAGLGSGRRFISTRELDASKGDRERILILGSGWSGFTLSRQLDPKKYQTVVISPRSYFVFTPLLASTAVGTLEFRSALESVRGRGRWRGWGLVGGGWGGWGARNNGVEFWQGWADDVDFDKKTIKVEENAIERPKTASTAIQKVGKGRVFEVGYDKLVVSVGCYSQTFGIEGVRENALFLKDIGDARKIRKRILECFETAALPTSSESLKKQLLNFAIVGGGPTGVEFAAELFDLCHEDLSTLYPSLTSYIKITIYDVAPKILPMFDKNLANYALEHFSRDGIDIKTEHHILGLKKGFPKDSLEGENGHEEDIGKGFTLNLKEEGDVGVGMCVWSTGLMMNPFIEKALSSVHTFPSKSAILATSGEKGISQKSESLENRKWELKRSPKTGGLMVDNFFRVKLATRSSASTSSSSTKSPSQSSIKEQTQQEAIMDDVFALGDVAVLGDMALPATAQVANQEAKWLGKRLNRIYGVEKSAVGESGDKGFTFKNMGVMTYVGGMKAIMQTDAKGEIKGRTAWLIWRGAYLTQTISWRNKLLIPMYWVINWFFGRDISRF</sequence>
<dbReference type="GeneID" id="5482127"/>
<dbReference type="eggNOG" id="KOG2495">
    <property type="taxonomic scope" value="Eukaryota"/>
</dbReference>
<gene>
    <name evidence="8" type="ORF">SS1G_12988</name>
</gene>
<dbReference type="PANTHER" id="PTHR43706:SF17">
    <property type="entry name" value="NADH DEHYDROGENASE (EUROFUNG)"/>
    <property type="match status" value="1"/>
</dbReference>
<dbReference type="InterPro" id="IPR054585">
    <property type="entry name" value="NDH2-like_C"/>
</dbReference>
<evidence type="ECO:0000313" key="9">
    <source>
        <dbReference type="Proteomes" id="UP000001312"/>
    </source>
</evidence>
<evidence type="ECO:0000313" key="8">
    <source>
        <dbReference type="EMBL" id="EDN98131.1"/>
    </source>
</evidence>
<keyword evidence="5" id="KW-0520">NAD</keyword>
<proteinExistence type="inferred from homology"/>
<dbReference type="InterPro" id="IPR023753">
    <property type="entry name" value="FAD/NAD-binding_dom"/>
</dbReference>
<evidence type="ECO:0000256" key="5">
    <source>
        <dbReference type="ARBA" id="ARBA00023027"/>
    </source>
</evidence>
<dbReference type="HOGENOM" id="CLU_021377_1_2_1"/>
<dbReference type="Proteomes" id="UP000001312">
    <property type="component" value="Unassembled WGS sequence"/>
</dbReference>
<dbReference type="SUPFAM" id="SSF51905">
    <property type="entry name" value="FAD/NAD(P)-binding domain"/>
    <property type="match status" value="2"/>
</dbReference>
<dbReference type="OMA" id="DHCIFLD"/>
<dbReference type="InterPro" id="IPR036188">
    <property type="entry name" value="FAD/NAD-bd_sf"/>
</dbReference>
<dbReference type="PANTHER" id="PTHR43706">
    <property type="entry name" value="NADH DEHYDROGENASE"/>
    <property type="match status" value="1"/>
</dbReference>
<dbReference type="Pfam" id="PF22366">
    <property type="entry name" value="NDH2_C"/>
    <property type="match status" value="1"/>
</dbReference>
<dbReference type="Pfam" id="PF07992">
    <property type="entry name" value="Pyr_redox_2"/>
    <property type="match status" value="1"/>
</dbReference>
<dbReference type="InterPro" id="IPR045024">
    <property type="entry name" value="NDH-2"/>
</dbReference>
<dbReference type="EMBL" id="CH476643">
    <property type="protein sequence ID" value="EDN98131.1"/>
    <property type="molecule type" value="Genomic_DNA"/>
</dbReference>
<dbReference type="Gene3D" id="3.50.50.100">
    <property type="match status" value="1"/>
</dbReference>
<keyword evidence="2" id="KW-0285">Flavoprotein</keyword>
<evidence type="ECO:0000256" key="3">
    <source>
        <dbReference type="ARBA" id="ARBA00022827"/>
    </source>
</evidence>